<dbReference type="Pfam" id="PF00535">
    <property type="entry name" value="Glycos_transf_2"/>
    <property type="match status" value="1"/>
</dbReference>
<dbReference type="Gene3D" id="3.90.550.10">
    <property type="entry name" value="Spore Coat Polysaccharide Biosynthesis Protein SpsA, Chain A"/>
    <property type="match status" value="1"/>
</dbReference>
<dbReference type="EMBL" id="FOZC01000007">
    <property type="protein sequence ID" value="SFR76973.1"/>
    <property type="molecule type" value="Genomic_DNA"/>
</dbReference>
<dbReference type="SUPFAM" id="SSF53335">
    <property type="entry name" value="S-adenosyl-L-methionine-dependent methyltransferases"/>
    <property type="match status" value="1"/>
</dbReference>
<dbReference type="InterPro" id="IPR029063">
    <property type="entry name" value="SAM-dependent_MTases_sf"/>
</dbReference>
<feature type="compositionally biased region" description="Basic and acidic residues" evidence="2">
    <location>
        <begin position="133"/>
        <end position="145"/>
    </location>
</feature>
<dbReference type="InterPro" id="IPR001173">
    <property type="entry name" value="Glyco_trans_2-like"/>
</dbReference>
<evidence type="ECO:0000256" key="1">
    <source>
        <dbReference type="SAM" id="Coils"/>
    </source>
</evidence>
<feature type="coiled-coil region" evidence="1">
    <location>
        <begin position="606"/>
        <end position="640"/>
    </location>
</feature>
<dbReference type="Pfam" id="PF13692">
    <property type="entry name" value="Glyco_trans_1_4"/>
    <property type="match status" value="1"/>
</dbReference>
<name>A0A1I6JD83_9FIRM</name>
<evidence type="ECO:0000313" key="4">
    <source>
        <dbReference type="EMBL" id="SFR76973.1"/>
    </source>
</evidence>
<dbReference type="GO" id="GO:0016740">
    <property type="term" value="F:transferase activity"/>
    <property type="evidence" value="ECO:0007669"/>
    <property type="project" value="UniProtKB-KW"/>
</dbReference>
<sequence length="1397" mass="158438">MNGTKIRDFGEEVLAILKRYHGDTERILRENRNLAYLRAFAPLRENLLEWIDVREGAEILQLGADYGAVTGLLAKKAGHLTVLSAENASRKAAEFRYGELDHVTFTDRIEEGAVYDCVVALGPEAFDALAGMKDSRNENSGDENSRNGNNRNGNSGDENRRNGNHREEDAVRKTDARALLEQAKRLVKDGGLLIAAAENTYGLKVLAGAERENISFTKEQMTATLPDAAFYYPMPDWRFAVEIFSDRYLPKQGDLAGTRMIYDYPEYLPMNVGAEFEKTVEDGKFPDFANSYLAVWQKTRAGESPVNAASDRELPAYIKYNSTREAAYQIKTEIYERPERNVVKTALCPEGRDHITSFAEKYRLLSEQNAELHYAKPEIIADGMSARFPYLEGETLSEIITEKIGNALGEGNADGADAQGDLSAVFDIIRSYAADIFRVAPEKTGPFRLTDSFLNVFGASGELFDPFERTNAEGKENPHRTREELEALLADESWAASNIDALFANMIRTKDGMYALDYEWVFLFPVPAGFVKYRILSYCKQMLQGFFSGMTEEEFLGHFPEFVRTEPELLDLYRKMERGFQAHVHSADQYDLQEKYIVPTRTIRDLAQVHHERDELKERVEQLKAELSAKDTELKKVREVQRLTNNHVTNLTAIIDALRHENGEMAKTLTYLNRHEALIFKGKRKLGKAFNRLYPQGSAGRKRLGYIKRGILNPAEGIRLLTTEEGKNLVKGDFEIGAEYRTYGKIRLPYYENPTVSIVIPVYNQIHYTYLCLQSILEHTTDVTYEVIIADDVSKDATEHLTEFVDNVVICRNATNQGFLRNCNNAAKSARGKYVMFLNNDTQVTEGWLSSLVHLIESDDSIGMVGSKLVYPDGRLQEAGGIIWSDGSGWNYGRLDNPDKPEYNYVKDVDYISGAAILLSTALWKEIGGFDDRFAPAYCEDSDLAFEVRRHGKRVVYQPLSKVIHFEGVSNGTDVNGTGLKRYQVENSRKLKEKWKDVFAHQCENTGNPDPFRARERSMGKPMILVVDHYVPTYDRDAGSKTTFQYLKMFLQEGYQVKFLGDNFLHEEPYTTALEQMGIEVLYGAEYETGIWDWLEKHQNDIAVAYLNRPHIATKYVDFIAEHTNISMIFYGHDLHFMRLYREYELSGDVKKRTESEYWKSVEFTLMHKVAISYYPSQVEIDAIHAQDPEIPARAITAYVYDEFKEKLNLDFEKREGLLFVGGFAHPPNADAVLWFMDHVWPEIHEALPEVKFHIVGSKATDEIKALHDPENGVIVEGFVSEERLGELYETTRIDVVPLRYGAGVKGKVVEALYNGMPIITTSVGAEGIPEVETVLRVEDDPAAFADAVVKLYQDPEALARMAQGTQDYVKKNFSTEAAWSVIEEDFRIAGAKTPKA</sequence>
<dbReference type="PANTHER" id="PTHR43179:SF7">
    <property type="entry name" value="RHAMNOSYLTRANSFERASE WBBL"/>
    <property type="match status" value="1"/>
</dbReference>
<feature type="region of interest" description="Disordered" evidence="2">
    <location>
        <begin position="133"/>
        <end position="174"/>
    </location>
</feature>
<dbReference type="SUPFAM" id="SSF53756">
    <property type="entry name" value="UDP-Glycosyltransferase/glycogen phosphorylase"/>
    <property type="match status" value="1"/>
</dbReference>
<reference evidence="4 5" key="1">
    <citation type="submission" date="2016-10" db="EMBL/GenBank/DDBJ databases">
        <authorList>
            <person name="de Groot N.N."/>
        </authorList>
    </citation>
    <scope>NUCLEOTIDE SEQUENCE [LARGE SCALE GENOMIC DNA]</scope>
    <source>
        <strain evidence="4 5">F</strain>
    </source>
</reference>
<evidence type="ECO:0000259" key="3">
    <source>
        <dbReference type="Pfam" id="PF00535"/>
    </source>
</evidence>
<organism evidence="4 5">
    <name type="scientific">[Clostridium] aminophilum</name>
    <dbReference type="NCBI Taxonomy" id="1526"/>
    <lineage>
        <taxon>Bacteria</taxon>
        <taxon>Bacillati</taxon>
        <taxon>Bacillota</taxon>
        <taxon>Clostridia</taxon>
        <taxon>Lachnospirales</taxon>
        <taxon>Lachnospiraceae</taxon>
    </lineage>
</organism>
<protein>
    <submittedName>
        <fullName evidence="4">Glycosyltransferase, GT2 family</fullName>
    </submittedName>
</protein>
<dbReference type="SUPFAM" id="SSF53448">
    <property type="entry name" value="Nucleotide-diphospho-sugar transferases"/>
    <property type="match status" value="1"/>
</dbReference>
<evidence type="ECO:0000313" key="5">
    <source>
        <dbReference type="Proteomes" id="UP000214760"/>
    </source>
</evidence>
<accession>A0A1I6JD83</accession>
<gene>
    <name evidence="4" type="ORF">SAMN02910262_01414</name>
</gene>
<dbReference type="PANTHER" id="PTHR43179">
    <property type="entry name" value="RHAMNOSYLTRANSFERASE WBBL"/>
    <property type="match status" value="1"/>
</dbReference>
<feature type="compositionally biased region" description="Low complexity" evidence="2">
    <location>
        <begin position="146"/>
        <end position="156"/>
    </location>
</feature>
<dbReference type="Gene3D" id="3.40.50.2000">
    <property type="entry name" value="Glycogen Phosphorylase B"/>
    <property type="match status" value="1"/>
</dbReference>
<dbReference type="Proteomes" id="UP000214760">
    <property type="component" value="Unassembled WGS sequence"/>
</dbReference>
<dbReference type="CDD" id="cd03801">
    <property type="entry name" value="GT4_PimA-like"/>
    <property type="match status" value="1"/>
</dbReference>
<feature type="domain" description="Glycosyltransferase 2-like" evidence="3">
    <location>
        <begin position="757"/>
        <end position="883"/>
    </location>
</feature>
<feature type="compositionally biased region" description="Basic and acidic residues" evidence="2">
    <location>
        <begin position="157"/>
        <end position="174"/>
    </location>
</feature>
<dbReference type="InterPro" id="IPR029044">
    <property type="entry name" value="Nucleotide-diphossugar_trans"/>
</dbReference>
<keyword evidence="1" id="KW-0175">Coiled coil</keyword>
<dbReference type="CDD" id="cd04186">
    <property type="entry name" value="GT_2_like_c"/>
    <property type="match status" value="1"/>
</dbReference>
<proteinExistence type="predicted"/>
<evidence type="ECO:0000256" key="2">
    <source>
        <dbReference type="SAM" id="MobiDB-lite"/>
    </source>
</evidence>
<keyword evidence="4" id="KW-0808">Transferase</keyword>